<evidence type="ECO:0000256" key="5">
    <source>
        <dbReference type="ARBA" id="ARBA00022989"/>
    </source>
</evidence>
<dbReference type="PANTHER" id="PTHR11040">
    <property type="entry name" value="ZINC/IRON TRANSPORTER"/>
    <property type="match status" value="1"/>
</dbReference>
<comment type="caution">
    <text evidence="8">Lacks conserved residue(s) required for the propagation of feature annotation.</text>
</comment>
<dbReference type="InterPro" id="IPR003689">
    <property type="entry name" value="ZIP"/>
</dbReference>
<proteinExistence type="inferred from homology"/>
<feature type="transmembrane region" description="Helical" evidence="8">
    <location>
        <begin position="296"/>
        <end position="318"/>
    </location>
</feature>
<gene>
    <name evidence="9" type="ORF">LADA_0B11452G</name>
</gene>
<evidence type="ECO:0000256" key="7">
    <source>
        <dbReference type="ARBA" id="ARBA00023136"/>
    </source>
</evidence>
<feature type="transmembrane region" description="Helical" evidence="8">
    <location>
        <begin position="47"/>
        <end position="70"/>
    </location>
</feature>
<keyword evidence="10" id="KW-1185">Reference proteome</keyword>
<keyword evidence="7 8" id="KW-0472">Membrane</keyword>
<dbReference type="AlphaFoldDB" id="A0A1G4IVQ6"/>
<keyword evidence="4 8" id="KW-0812">Transmembrane</keyword>
<dbReference type="OrthoDB" id="448280at2759"/>
<evidence type="ECO:0000256" key="1">
    <source>
        <dbReference type="ARBA" id="ARBA00004141"/>
    </source>
</evidence>
<name>A0A1G4IVQ6_9SACH</name>
<organism evidence="9 10">
    <name type="scientific">Lachancea dasiensis</name>
    <dbReference type="NCBI Taxonomy" id="1072105"/>
    <lineage>
        <taxon>Eukaryota</taxon>
        <taxon>Fungi</taxon>
        <taxon>Dikarya</taxon>
        <taxon>Ascomycota</taxon>
        <taxon>Saccharomycotina</taxon>
        <taxon>Saccharomycetes</taxon>
        <taxon>Saccharomycetales</taxon>
        <taxon>Saccharomycetaceae</taxon>
        <taxon>Lachancea</taxon>
    </lineage>
</organism>
<feature type="transmembrane region" description="Helical" evidence="8">
    <location>
        <begin position="82"/>
        <end position="104"/>
    </location>
</feature>
<evidence type="ECO:0000313" key="9">
    <source>
        <dbReference type="EMBL" id="SCU81147.1"/>
    </source>
</evidence>
<dbReference type="GO" id="GO:0005886">
    <property type="term" value="C:plasma membrane"/>
    <property type="evidence" value="ECO:0007669"/>
    <property type="project" value="TreeGrafter"/>
</dbReference>
<keyword evidence="5 8" id="KW-1133">Transmembrane helix</keyword>
<sequence length="391" mass="42930">MTDNSAEWWTQWSPDNVTISDDTVPDSWKVCTIQGVFFASNEYNGSLGARISSIFVIFGVATFCTLFPVLAARVKWLRIPRVVYLFARYFGTGVIVATAFIHLLDPAYSEIGGNACVGQVGHWADYSWCPAIVLLTVFVIFLVDLFSDVYVTRTFGIRHNHGDEIEKAIVKNSPSVGENDDPESLVRQSTASEVLAGDRALATTAFDSSEKRKSFEMYSETSSEIATQSFESQIAAFMILEFGVVFHSVMIGLNLGTTGEDFSSLYVVLVFHQSFEGLGIGARLSSIRFPRGKEWWPYGFCIAYGLSTPICVAIGLGVRNSYTGNSFTVNIVSGVLDAISAGILIYTGLVELLARDFIFDENRTNDIPRLLFMVSCTLLGAGLMALLGKWA</sequence>
<evidence type="ECO:0000256" key="2">
    <source>
        <dbReference type="ARBA" id="ARBA00006939"/>
    </source>
</evidence>
<evidence type="ECO:0000313" key="10">
    <source>
        <dbReference type="Proteomes" id="UP000190274"/>
    </source>
</evidence>
<dbReference type="Proteomes" id="UP000190274">
    <property type="component" value="Chromosome B"/>
</dbReference>
<dbReference type="STRING" id="1266660.A0A1G4IVQ6"/>
<dbReference type="GO" id="GO:0071578">
    <property type="term" value="P:zinc ion import across plasma membrane"/>
    <property type="evidence" value="ECO:0007669"/>
    <property type="project" value="TreeGrafter"/>
</dbReference>
<evidence type="ECO:0000256" key="8">
    <source>
        <dbReference type="RuleBase" id="RU362088"/>
    </source>
</evidence>
<reference evidence="10" key="1">
    <citation type="submission" date="2016-03" db="EMBL/GenBank/DDBJ databases">
        <authorList>
            <person name="Devillers H."/>
        </authorList>
    </citation>
    <scope>NUCLEOTIDE SEQUENCE [LARGE SCALE GENOMIC DNA]</scope>
</reference>
<comment type="similarity">
    <text evidence="2 8">Belongs to the ZIP transporter (TC 2.A.5) family.</text>
</comment>
<protein>
    <submittedName>
        <fullName evidence="9">LADA_0B11452g1_1</fullName>
    </submittedName>
</protein>
<keyword evidence="6 8" id="KW-0406">Ion transport</keyword>
<dbReference type="PANTHER" id="PTHR11040:SF32">
    <property type="entry name" value="ZINC-REGULATED TRANSPORTER 1"/>
    <property type="match status" value="1"/>
</dbReference>
<comment type="subcellular location">
    <subcellularLocation>
        <location evidence="1 8">Membrane</location>
        <topology evidence="1 8">Multi-pass membrane protein</topology>
    </subcellularLocation>
</comment>
<accession>A0A1G4IVQ6</accession>
<dbReference type="EMBL" id="LT598456">
    <property type="protein sequence ID" value="SCU81147.1"/>
    <property type="molecule type" value="Genomic_DNA"/>
</dbReference>
<dbReference type="InterPro" id="IPR004698">
    <property type="entry name" value="Zn/Fe_permease_fun/pln"/>
</dbReference>
<evidence type="ECO:0000256" key="3">
    <source>
        <dbReference type="ARBA" id="ARBA00022448"/>
    </source>
</evidence>
<evidence type="ECO:0000256" key="4">
    <source>
        <dbReference type="ARBA" id="ARBA00022692"/>
    </source>
</evidence>
<evidence type="ECO:0000256" key="6">
    <source>
        <dbReference type="ARBA" id="ARBA00023065"/>
    </source>
</evidence>
<dbReference type="NCBIfam" id="TIGR00820">
    <property type="entry name" value="zip"/>
    <property type="match status" value="1"/>
</dbReference>
<dbReference type="GO" id="GO:0000006">
    <property type="term" value="F:high-affinity zinc transmembrane transporter activity"/>
    <property type="evidence" value="ECO:0007669"/>
    <property type="project" value="TreeGrafter"/>
</dbReference>
<feature type="transmembrane region" description="Helical" evidence="8">
    <location>
        <begin position="234"/>
        <end position="253"/>
    </location>
</feature>
<dbReference type="Pfam" id="PF02535">
    <property type="entry name" value="Zip"/>
    <property type="match status" value="1"/>
</dbReference>
<feature type="transmembrane region" description="Helical" evidence="8">
    <location>
        <begin position="338"/>
        <end position="358"/>
    </location>
</feature>
<keyword evidence="3 8" id="KW-0813">Transport</keyword>
<feature type="transmembrane region" description="Helical" evidence="8">
    <location>
        <begin position="370"/>
        <end position="388"/>
    </location>
</feature>
<feature type="transmembrane region" description="Helical" evidence="8">
    <location>
        <begin position="131"/>
        <end position="151"/>
    </location>
</feature>